<dbReference type="InterPro" id="IPR044174">
    <property type="entry name" value="BC10-like"/>
</dbReference>
<dbReference type="PANTHER" id="PTHR31042">
    <property type="entry name" value="CORE-2/I-BRANCHING BETA-1,6-N-ACETYLGLUCOSAMINYLTRANSFERASE FAMILY PROTEIN-RELATED"/>
    <property type="match status" value="1"/>
</dbReference>
<gene>
    <name evidence="7" type="ORF">IFM89_020723</name>
</gene>
<dbReference type="AlphaFoldDB" id="A0A835LF51"/>
<evidence type="ECO:0000256" key="1">
    <source>
        <dbReference type="ARBA" id="ARBA00004606"/>
    </source>
</evidence>
<dbReference type="GO" id="GO:0016757">
    <property type="term" value="F:glycosyltransferase activity"/>
    <property type="evidence" value="ECO:0007669"/>
    <property type="project" value="UniProtKB-KW"/>
</dbReference>
<dbReference type="OrthoDB" id="191334at2759"/>
<sequence>MKNQLLRTTSSLTKLYNIQFHLLNSLSYFLLFGLGLAVGTIFSFYLKSFSLNLQVTQFSLFSPLPPTPPSPKPSPVQLKINETRIGLKEYLKPPKAMHDMDDDELLWRASMIPRVGKYPYKRVPKIAFMFLTKGTIPFAPLWEMFFKGYDDLYSIYVHANPSFNGSVAESSIFQAGRIPSEVSLITP</sequence>
<keyword evidence="6" id="KW-0812">Transmembrane</keyword>
<comment type="subcellular location">
    <subcellularLocation>
        <location evidence="1">Membrane</location>
        <topology evidence="1">Single-pass type II membrane protein</topology>
    </subcellularLocation>
</comment>
<keyword evidence="3" id="KW-0808">Transferase</keyword>
<evidence type="ECO:0000256" key="5">
    <source>
        <dbReference type="ARBA" id="ARBA00023180"/>
    </source>
</evidence>
<keyword evidence="2" id="KW-0328">Glycosyltransferase</keyword>
<evidence type="ECO:0008006" key="9">
    <source>
        <dbReference type="Google" id="ProtNLM"/>
    </source>
</evidence>
<organism evidence="7 8">
    <name type="scientific">Coptis chinensis</name>
    <dbReference type="NCBI Taxonomy" id="261450"/>
    <lineage>
        <taxon>Eukaryota</taxon>
        <taxon>Viridiplantae</taxon>
        <taxon>Streptophyta</taxon>
        <taxon>Embryophyta</taxon>
        <taxon>Tracheophyta</taxon>
        <taxon>Spermatophyta</taxon>
        <taxon>Magnoliopsida</taxon>
        <taxon>Ranunculales</taxon>
        <taxon>Ranunculaceae</taxon>
        <taxon>Coptidoideae</taxon>
        <taxon>Coptis</taxon>
    </lineage>
</organism>
<evidence type="ECO:0000256" key="6">
    <source>
        <dbReference type="SAM" id="Phobius"/>
    </source>
</evidence>
<keyword evidence="8" id="KW-1185">Reference proteome</keyword>
<dbReference type="Pfam" id="PF02485">
    <property type="entry name" value="Branch"/>
    <property type="match status" value="1"/>
</dbReference>
<keyword evidence="4 6" id="KW-0472">Membrane</keyword>
<dbReference type="EMBL" id="JADFTS010000008">
    <property type="protein sequence ID" value="KAF9593228.1"/>
    <property type="molecule type" value="Genomic_DNA"/>
</dbReference>
<dbReference type="InterPro" id="IPR003406">
    <property type="entry name" value="Glyco_trans_14"/>
</dbReference>
<reference evidence="7 8" key="1">
    <citation type="submission" date="2020-10" db="EMBL/GenBank/DDBJ databases">
        <title>The Coptis chinensis genome and diversification of protoberbering-type alkaloids.</title>
        <authorList>
            <person name="Wang B."/>
            <person name="Shu S."/>
            <person name="Song C."/>
            <person name="Liu Y."/>
        </authorList>
    </citation>
    <scope>NUCLEOTIDE SEQUENCE [LARGE SCALE GENOMIC DNA]</scope>
    <source>
        <strain evidence="7">HL-2020</strain>
        <tissue evidence="7">Leaf</tissue>
    </source>
</reference>
<comment type="caution">
    <text evidence="7">The sequence shown here is derived from an EMBL/GenBank/DDBJ whole genome shotgun (WGS) entry which is preliminary data.</text>
</comment>
<evidence type="ECO:0000313" key="8">
    <source>
        <dbReference type="Proteomes" id="UP000631114"/>
    </source>
</evidence>
<dbReference type="Proteomes" id="UP000631114">
    <property type="component" value="Unassembled WGS sequence"/>
</dbReference>
<evidence type="ECO:0000313" key="7">
    <source>
        <dbReference type="EMBL" id="KAF9593228.1"/>
    </source>
</evidence>
<name>A0A835LF51_9MAGN</name>
<keyword evidence="6" id="KW-1133">Transmembrane helix</keyword>
<dbReference type="GO" id="GO:0016020">
    <property type="term" value="C:membrane"/>
    <property type="evidence" value="ECO:0007669"/>
    <property type="project" value="UniProtKB-SubCell"/>
</dbReference>
<protein>
    <recommendedName>
        <fullName evidence="9">Glycosyl transferase, family 14</fullName>
    </recommendedName>
</protein>
<evidence type="ECO:0000256" key="2">
    <source>
        <dbReference type="ARBA" id="ARBA00022676"/>
    </source>
</evidence>
<accession>A0A835LF51</accession>
<evidence type="ECO:0000256" key="4">
    <source>
        <dbReference type="ARBA" id="ARBA00023136"/>
    </source>
</evidence>
<evidence type="ECO:0000256" key="3">
    <source>
        <dbReference type="ARBA" id="ARBA00022679"/>
    </source>
</evidence>
<dbReference type="PANTHER" id="PTHR31042:SF131">
    <property type="entry name" value="CORE-2_I-BRANCHING BETA-1,6-N-ACETYLGLUCOSAMINYLTRANSFERASE FAMILY PROTEIN"/>
    <property type="match status" value="1"/>
</dbReference>
<feature type="transmembrane region" description="Helical" evidence="6">
    <location>
        <begin position="21"/>
        <end position="46"/>
    </location>
</feature>
<proteinExistence type="predicted"/>
<keyword evidence="5" id="KW-0325">Glycoprotein</keyword>